<name>A0A0K0DDB5_ANGCA</name>
<evidence type="ECO:0000313" key="4">
    <source>
        <dbReference type="WBParaSite" id="ACAC_0000869201-mRNA-1"/>
    </source>
</evidence>
<organism evidence="3 4">
    <name type="scientific">Angiostrongylus cantonensis</name>
    <name type="common">Rat lungworm</name>
    <dbReference type="NCBI Taxonomy" id="6313"/>
    <lineage>
        <taxon>Eukaryota</taxon>
        <taxon>Metazoa</taxon>
        <taxon>Ecdysozoa</taxon>
        <taxon>Nematoda</taxon>
        <taxon>Chromadorea</taxon>
        <taxon>Rhabditida</taxon>
        <taxon>Rhabditina</taxon>
        <taxon>Rhabditomorpha</taxon>
        <taxon>Strongyloidea</taxon>
        <taxon>Metastrongylidae</taxon>
        <taxon>Angiostrongylus</taxon>
    </lineage>
</organism>
<dbReference type="PANTHER" id="PTHR21724">
    <property type="entry name" value="SHKT DOMAIN-CONTAINING PROTEIN"/>
    <property type="match status" value="1"/>
</dbReference>
<comment type="caution">
    <text evidence="1">Lacks conserved residue(s) required for the propagation of feature annotation.</text>
</comment>
<dbReference type="Pfam" id="PF01549">
    <property type="entry name" value="ShK"/>
    <property type="match status" value="3"/>
</dbReference>
<dbReference type="Gene3D" id="1.10.10.1940">
    <property type="match status" value="2"/>
</dbReference>
<feature type="domain" description="ShKT" evidence="2">
    <location>
        <begin position="96"/>
        <end position="133"/>
    </location>
</feature>
<evidence type="ECO:0000313" key="3">
    <source>
        <dbReference type="Proteomes" id="UP000035642"/>
    </source>
</evidence>
<dbReference type="SMART" id="SM00254">
    <property type="entry name" value="ShKT"/>
    <property type="match status" value="2"/>
</dbReference>
<evidence type="ECO:0000259" key="2">
    <source>
        <dbReference type="PROSITE" id="PS51670"/>
    </source>
</evidence>
<protein>
    <submittedName>
        <fullName evidence="4">ShKT domain-containing protein</fullName>
    </submittedName>
</protein>
<dbReference type="PANTHER" id="PTHR21724:SF0">
    <property type="entry name" value="SHKT DOMAIN-CONTAINING PROTEIN"/>
    <property type="match status" value="1"/>
</dbReference>
<reference evidence="4" key="2">
    <citation type="submission" date="2017-02" db="UniProtKB">
        <authorList>
            <consortium name="WormBaseParasite"/>
        </authorList>
    </citation>
    <scope>IDENTIFICATION</scope>
</reference>
<sequence>SCAIPNDIKNTDNSDFFLVPRVKCETVTKEQCNDPTWRTILTEDCPAVCGFCDQRNSNCTDIAVSCKRDLSICRNVDLQDFVKVRPSYQPYLNRSQIGVDKICSSWVRNGFCTNEFYTVEQKRRYCGKSCNLC</sequence>
<proteinExistence type="predicted"/>
<dbReference type="AlphaFoldDB" id="A0A0K0DDB5"/>
<evidence type="ECO:0000256" key="1">
    <source>
        <dbReference type="PROSITE-ProRule" id="PRU01005"/>
    </source>
</evidence>
<reference evidence="3" key="1">
    <citation type="submission" date="2012-09" db="EMBL/GenBank/DDBJ databases">
        <authorList>
            <person name="Martin A.A."/>
        </authorList>
    </citation>
    <scope>NUCLEOTIDE SEQUENCE</scope>
</reference>
<accession>A0A0K0DDB5</accession>
<dbReference type="InterPro" id="IPR003582">
    <property type="entry name" value="ShKT_dom"/>
</dbReference>
<dbReference type="Proteomes" id="UP000035642">
    <property type="component" value="Unassembled WGS sequence"/>
</dbReference>
<keyword evidence="3" id="KW-1185">Reference proteome</keyword>
<dbReference type="WBParaSite" id="ACAC_0000869201-mRNA-1">
    <property type="protein sequence ID" value="ACAC_0000869201-mRNA-1"/>
    <property type="gene ID" value="ACAC_0000869201"/>
</dbReference>
<dbReference type="PROSITE" id="PS51670">
    <property type="entry name" value="SHKT"/>
    <property type="match status" value="1"/>
</dbReference>